<dbReference type="RefSeq" id="WP_317570631.1">
    <property type="nucleotide sequence ID" value="NZ_JAWLKA010000022.1"/>
</dbReference>
<keyword evidence="7" id="KW-1185">Reference proteome</keyword>
<sequence>MGNDDDVQSSTSGDKRGSIRAVARRADVSASTASRSLRQGTSVSAETREKVLKAARELGYQLPRARTGSPLIAVLTRFPNQWFFAEAIATIEHVLSAQGQRLVLHDVSNPVSRAAFFENALPQGQFDGVIVISATFSPDEQKALLGLAVPGVTIGGYLPGWPTIGIDETAAARAATQHLLGLGHQRLGLLSFETSDPLGVGTTNARHRGFEEALAGSGLTADPRWIVLAEGSRMSGGYAAAEYLLSQPQLPTALFAMSDELAIGALQAFRRAGMSVPGDLSIVGFDDHEMAEFADLTTVAQPLIQQAQLAAERLDPSNHTIGRDTQLAFRLRVRGTSGPPV</sequence>
<evidence type="ECO:0000256" key="2">
    <source>
        <dbReference type="ARBA" id="ARBA00023125"/>
    </source>
</evidence>
<protein>
    <submittedName>
        <fullName evidence="6">LacI family DNA-binding transcriptional regulator</fullName>
    </submittedName>
</protein>
<comment type="caution">
    <text evidence="6">The sequence shown here is derived from an EMBL/GenBank/DDBJ whole genome shotgun (WGS) entry which is preliminary data.</text>
</comment>
<dbReference type="EMBL" id="JAWLKA010000022">
    <property type="protein sequence ID" value="MDV6284957.1"/>
    <property type="molecule type" value="Genomic_DNA"/>
</dbReference>
<keyword evidence="2 6" id="KW-0238">DNA-binding</keyword>
<dbReference type="PANTHER" id="PTHR30146:SF138">
    <property type="entry name" value="TRANSCRIPTIONAL REGULATORY PROTEIN"/>
    <property type="match status" value="1"/>
</dbReference>
<dbReference type="InterPro" id="IPR028082">
    <property type="entry name" value="Peripla_BP_I"/>
</dbReference>
<dbReference type="InterPro" id="IPR010982">
    <property type="entry name" value="Lambda_DNA-bd_dom_sf"/>
</dbReference>
<dbReference type="PROSITE" id="PS50932">
    <property type="entry name" value="HTH_LACI_2"/>
    <property type="match status" value="1"/>
</dbReference>
<dbReference type="PANTHER" id="PTHR30146">
    <property type="entry name" value="LACI-RELATED TRANSCRIPTIONAL REPRESSOR"/>
    <property type="match status" value="1"/>
</dbReference>
<evidence type="ECO:0000313" key="7">
    <source>
        <dbReference type="Proteomes" id="UP001185737"/>
    </source>
</evidence>
<dbReference type="CDD" id="cd01392">
    <property type="entry name" value="HTH_LacI"/>
    <property type="match status" value="1"/>
</dbReference>
<dbReference type="Proteomes" id="UP001185737">
    <property type="component" value="Unassembled WGS sequence"/>
</dbReference>
<evidence type="ECO:0000256" key="3">
    <source>
        <dbReference type="ARBA" id="ARBA00023163"/>
    </source>
</evidence>
<feature type="domain" description="HTH lacI-type" evidence="5">
    <location>
        <begin position="18"/>
        <end position="73"/>
    </location>
</feature>
<dbReference type="GO" id="GO:0003677">
    <property type="term" value="F:DNA binding"/>
    <property type="evidence" value="ECO:0007669"/>
    <property type="project" value="UniProtKB-KW"/>
</dbReference>
<dbReference type="SUPFAM" id="SSF47413">
    <property type="entry name" value="lambda repressor-like DNA-binding domains"/>
    <property type="match status" value="1"/>
</dbReference>
<evidence type="ECO:0000256" key="4">
    <source>
        <dbReference type="SAM" id="MobiDB-lite"/>
    </source>
</evidence>
<evidence type="ECO:0000313" key="6">
    <source>
        <dbReference type="EMBL" id="MDV6284957.1"/>
    </source>
</evidence>
<accession>A0ABU4CNR9</accession>
<evidence type="ECO:0000259" key="5">
    <source>
        <dbReference type="PROSITE" id="PS50932"/>
    </source>
</evidence>
<keyword evidence="3" id="KW-0804">Transcription</keyword>
<dbReference type="SMART" id="SM00354">
    <property type="entry name" value="HTH_LACI"/>
    <property type="match status" value="1"/>
</dbReference>
<dbReference type="CDD" id="cd06267">
    <property type="entry name" value="PBP1_LacI_sugar_binding-like"/>
    <property type="match status" value="1"/>
</dbReference>
<reference evidence="6 7" key="1">
    <citation type="submission" date="2023-10" db="EMBL/GenBank/DDBJ databases">
        <title>Development of a sustainable strategy for remediation of hydrocarbon-contaminated territories based on the waste exchange concept.</title>
        <authorList>
            <person name="Krivoruchko A."/>
        </authorList>
    </citation>
    <scope>NUCLEOTIDE SEQUENCE [LARGE SCALE GENOMIC DNA]</scope>
    <source>
        <strain evidence="6 7">IEGM 60</strain>
    </source>
</reference>
<evidence type="ECO:0000256" key="1">
    <source>
        <dbReference type="ARBA" id="ARBA00023015"/>
    </source>
</evidence>
<organism evidence="6 7">
    <name type="scientific">Rhodococcus jostii</name>
    <dbReference type="NCBI Taxonomy" id="132919"/>
    <lineage>
        <taxon>Bacteria</taxon>
        <taxon>Bacillati</taxon>
        <taxon>Actinomycetota</taxon>
        <taxon>Actinomycetes</taxon>
        <taxon>Mycobacteriales</taxon>
        <taxon>Nocardiaceae</taxon>
        <taxon>Rhodococcus</taxon>
    </lineage>
</organism>
<keyword evidence="1" id="KW-0805">Transcription regulation</keyword>
<name>A0ABU4CNR9_RHOJO</name>
<dbReference type="Gene3D" id="3.40.50.2300">
    <property type="match status" value="2"/>
</dbReference>
<gene>
    <name evidence="6" type="ORF">R3Q59_31225</name>
</gene>
<dbReference type="Pfam" id="PF13377">
    <property type="entry name" value="Peripla_BP_3"/>
    <property type="match status" value="1"/>
</dbReference>
<dbReference type="InterPro" id="IPR000843">
    <property type="entry name" value="HTH_LacI"/>
</dbReference>
<dbReference type="InterPro" id="IPR046335">
    <property type="entry name" value="LacI/GalR-like_sensor"/>
</dbReference>
<dbReference type="Gene3D" id="1.10.260.40">
    <property type="entry name" value="lambda repressor-like DNA-binding domains"/>
    <property type="match status" value="1"/>
</dbReference>
<proteinExistence type="predicted"/>
<dbReference type="SUPFAM" id="SSF53822">
    <property type="entry name" value="Periplasmic binding protein-like I"/>
    <property type="match status" value="1"/>
</dbReference>
<dbReference type="Pfam" id="PF00356">
    <property type="entry name" value="LacI"/>
    <property type="match status" value="1"/>
</dbReference>
<feature type="region of interest" description="Disordered" evidence="4">
    <location>
        <begin position="1"/>
        <end position="42"/>
    </location>
</feature>